<keyword evidence="2" id="KW-1185">Reference proteome</keyword>
<dbReference type="Proteomes" id="UP001207468">
    <property type="component" value="Unassembled WGS sequence"/>
</dbReference>
<evidence type="ECO:0000313" key="1">
    <source>
        <dbReference type="EMBL" id="KAI9460353.1"/>
    </source>
</evidence>
<gene>
    <name evidence="1" type="ORF">F5148DRAFT_1016608</name>
</gene>
<comment type="caution">
    <text evidence="1">The sequence shown here is derived from an EMBL/GenBank/DDBJ whole genome shotgun (WGS) entry which is preliminary data.</text>
</comment>
<accession>A0ACC0U2Y9</accession>
<evidence type="ECO:0000313" key="2">
    <source>
        <dbReference type="Proteomes" id="UP001207468"/>
    </source>
</evidence>
<proteinExistence type="predicted"/>
<sequence>MFSLLPDPPDPALRQPFTPAAVVPLYLSFYALGVLAMLPNTFVLKLSLLPFIVWQAWCCAVGLDLSIWLAQSVGHPNGDRLRFWNMSFVISMFFIALRSLEWTFIKKPLRKYELIEGQDAPVERQLSIPNVLLAAVDLFCNQRGIGWSWSPNHFPRESGPPLSIASVWATLLLKLTALDTSLYIIQSLCPSTNDPGGGTLFDPSLPPFPRIARAALSAVCGGVWSYTLVDSMYHIATLIGRVLLRQPASQWPRLTHRPWLSTSIRDFWSIRWHQFFRHFFVVFGARPGGALFGLPGAVMGAFTMSGLIHYLGLWGVGYGTEFTTSGGFFLLMGLGVIIEDVFKRATGLPVQGWLGWSWTMSWTLVWGTLLLDGWARHGILASDFFPDRLRPGKLLVDSAISLLNR</sequence>
<dbReference type="EMBL" id="JAGFNK010000188">
    <property type="protein sequence ID" value="KAI9460353.1"/>
    <property type="molecule type" value="Genomic_DNA"/>
</dbReference>
<reference evidence="1" key="1">
    <citation type="submission" date="2021-03" db="EMBL/GenBank/DDBJ databases">
        <title>Evolutionary priming and transition to the ectomycorrhizal habit in an iconic lineage of mushroom-forming fungi: is preadaptation a requirement?</title>
        <authorList>
            <consortium name="DOE Joint Genome Institute"/>
            <person name="Looney B.P."/>
            <person name="Miyauchi S."/>
            <person name="Morin E."/>
            <person name="Drula E."/>
            <person name="Courty P.E."/>
            <person name="Chicoki N."/>
            <person name="Fauchery L."/>
            <person name="Kohler A."/>
            <person name="Kuo A."/>
            <person name="LaButti K."/>
            <person name="Pangilinan J."/>
            <person name="Lipzen A."/>
            <person name="Riley R."/>
            <person name="Andreopoulos W."/>
            <person name="He G."/>
            <person name="Johnson J."/>
            <person name="Barry K.W."/>
            <person name="Grigoriev I.V."/>
            <person name="Nagy L."/>
            <person name="Hibbett D."/>
            <person name="Henrissat B."/>
            <person name="Matheny P.B."/>
            <person name="Labbe J."/>
            <person name="Martin A.F."/>
        </authorList>
    </citation>
    <scope>NUCLEOTIDE SEQUENCE</scope>
    <source>
        <strain evidence="1">BPL698</strain>
    </source>
</reference>
<organism evidence="1 2">
    <name type="scientific">Russula earlei</name>
    <dbReference type="NCBI Taxonomy" id="71964"/>
    <lineage>
        <taxon>Eukaryota</taxon>
        <taxon>Fungi</taxon>
        <taxon>Dikarya</taxon>
        <taxon>Basidiomycota</taxon>
        <taxon>Agaricomycotina</taxon>
        <taxon>Agaricomycetes</taxon>
        <taxon>Russulales</taxon>
        <taxon>Russulaceae</taxon>
        <taxon>Russula</taxon>
    </lineage>
</organism>
<name>A0ACC0U2Y9_9AGAM</name>
<protein>
    <submittedName>
        <fullName evidence="1">Uncharacterized protein</fullName>
    </submittedName>
</protein>